<keyword evidence="2" id="KW-0812">Transmembrane</keyword>
<name>A0A212J4V9_9FIRM</name>
<accession>A0A212J4V9</accession>
<organism evidence="3">
    <name type="scientific">uncultured Eubacteriales bacterium</name>
    <dbReference type="NCBI Taxonomy" id="172733"/>
    <lineage>
        <taxon>Bacteria</taxon>
        <taxon>Bacillati</taxon>
        <taxon>Bacillota</taxon>
        <taxon>Clostridia</taxon>
        <taxon>Eubacteriales</taxon>
        <taxon>environmental samples</taxon>
    </lineage>
</organism>
<proteinExistence type="predicted"/>
<evidence type="ECO:0000256" key="1">
    <source>
        <dbReference type="SAM" id="MobiDB-lite"/>
    </source>
</evidence>
<protein>
    <submittedName>
        <fullName evidence="3">Uncharacterized protein</fullName>
    </submittedName>
</protein>
<keyword evidence="2" id="KW-1133">Transmembrane helix</keyword>
<feature type="region of interest" description="Disordered" evidence="1">
    <location>
        <begin position="1"/>
        <end position="22"/>
    </location>
</feature>
<feature type="transmembrane region" description="Helical" evidence="2">
    <location>
        <begin position="212"/>
        <end position="235"/>
    </location>
</feature>
<evidence type="ECO:0000256" key="2">
    <source>
        <dbReference type="SAM" id="Phobius"/>
    </source>
</evidence>
<dbReference type="AlphaFoldDB" id="A0A212J4V9"/>
<dbReference type="EMBL" id="FLUN01000001">
    <property type="protein sequence ID" value="SBV94492.1"/>
    <property type="molecule type" value="Genomic_DNA"/>
</dbReference>
<sequence length="325" mass="36843">MEIKFEPAIDLNKRDESPPPVEDISCGGDLPCLDLQNRHNDIIKICELLAASTESFDPAKTYKTIKTYMDEYGRWMYSDISAFLFSRDLESIGIFTTNIGRLQDYSRNTSGNKLDTVPANEETDMMTKIDKLCDHANLAQSQAMNFTEKEDDFKSRFETNIIPFKAQFAHDMNMQFISLIAIFTALSFIVFGGISSLDNIFIGAGSIPITELMITGCIWGLCTMNLVFVFMLFVSRLTKLSICAVDGPKETLARKYPLMVWSNYLLLFLLAVSSWIYYLSYSSSGSWILEFSRNNQVLSFFLSAALITIIFGAIAWLLFKPQRNN</sequence>
<reference evidence="3" key="1">
    <citation type="submission" date="2016-04" db="EMBL/GenBank/DDBJ databases">
        <authorList>
            <person name="Evans L.H."/>
            <person name="Alamgir A."/>
            <person name="Owens N."/>
            <person name="Weber N.D."/>
            <person name="Virtaneva K."/>
            <person name="Barbian K."/>
            <person name="Babar A."/>
            <person name="Rosenke K."/>
        </authorList>
    </citation>
    <scope>NUCLEOTIDE SEQUENCE</scope>
    <source>
        <strain evidence="3">86</strain>
    </source>
</reference>
<feature type="compositionally biased region" description="Basic and acidic residues" evidence="1">
    <location>
        <begin position="1"/>
        <end position="17"/>
    </location>
</feature>
<keyword evidence="2" id="KW-0472">Membrane</keyword>
<feature type="transmembrane region" description="Helical" evidence="2">
    <location>
        <begin position="176"/>
        <end position="197"/>
    </location>
</feature>
<feature type="transmembrane region" description="Helical" evidence="2">
    <location>
        <begin position="256"/>
        <end position="278"/>
    </location>
</feature>
<evidence type="ECO:0000313" key="3">
    <source>
        <dbReference type="EMBL" id="SBV94492.1"/>
    </source>
</evidence>
<gene>
    <name evidence="3" type="ORF">KL86CLO1_10521</name>
</gene>
<feature type="transmembrane region" description="Helical" evidence="2">
    <location>
        <begin position="298"/>
        <end position="319"/>
    </location>
</feature>